<dbReference type="RefSeq" id="WP_076460558.1">
    <property type="nucleotide sequence ID" value="NZ_FTMN01000001.1"/>
</dbReference>
<dbReference type="Pfam" id="PF06073">
    <property type="entry name" value="DUF934"/>
    <property type="match status" value="1"/>
</dbReference>
<dbReference type="PIRSF" id="PIRSF030820">
    <property type="entry name" value="UCP030820"/>
    <property type="match status" value="1"/>
</dbReference>
<sequence length="173" mass="19476">MNNTIGLWHGEGQERAVLLSDDRWEVLPPEAAVDSEPWPILPWARWQALVENGELSPRHAGVMLDPDEDPEVLTPWVGQLPLIALQFPGFMDGRAYSQASLLRTRLGYEGDLRALGDVLRDQLVLMRHCGFSSFCVRADKPAAEAIKGLSGFDQIYARSVASPEPLFRRRERR</sequence>
<dbReference type="STRING" id="49186.SAMN05421647_101515"/>
<dbReference type="EMBL" id="FTMN01000001">
    <property type="protein sequence ID" value="SIP94780.1"/>
    <property type="molecule type" value="Genomic_DNA"/>
</dbReference>
<keyword evidence="2" id="KW-1185">Reference proteome</keyword>
<protein>
    <submittedName>
        <fullName evidence="1">Uncharacterized conserved protein, DUF934 family</fullName>
    </submittedName>
</protein>
<proteinExistence type="predicted"/>
<dbReference type="InterPro" id="IPR008318">
    <property type="entry name" value="UCP030820"/>
</dbReference>
<gene>
    <name evidence="1" type="ORF">SAMN05421647_101515</name>
</gene>
<dbReference type="eggNOG" id="COG3749">
    <property type="taxonomic scope" value="Bacteria"/>
</dbReference>
<dbReference type="Proteomes" id="UP000186895">
    <property type="component" value="Unassembled WGS sequence"/>
</dbReference>
<organism evidence="1 2">
    <name type="scientific">Marinobacterium stanieri</name>
    <dbReference type="NCBI Taxonomy" id="49186"/>
    <lineage>
        <taxon>Bacteria</taxon>
        <taxon>Pseudomonadati</taxon>
        <taxon>Pseudomonadota</taxon>
        <taxon>Gammaproteobacteria</taxon>
        <taxon>Oceanospirillales</taxon>
        <taxon>Oceanospirillaceae</taxon>
        <taxon>Marinobacterium</taxon>
    </lineage>
</organism>
<reference evidence="1 2" key="1">
    <citation type="submission" date="2017-01" db="EMBL/GenBank/DDBJ databases">
        <authorList>
            <person name="Mah S.A."/>
            <person name="Swanson W.J."/>
            <person name="Moy G.W."/>
            <person name="Vacquier V.D."/>
        </authorList>
    </citation>
    <scope>NUCLEOTIDE SEQUENCE [LARGE SCALE GENOMIC DNA]</scope>
    <source>
        <strain evidence="1 2">DSM 7027</strain>
    </source>
</reference>
<evidence type="ECO:0000313" key="1">
    <source>
        <dbReference type="EMBL" id="SIP94780.1"/>
    </source>
</evidence>
<evidence type="ECO:0000313" key="2">
    <source>
        <dbReference type="Proteomes" id="UP000186895"/>
    </source>
</evidence>
<dbReference type="AlphaFoldDB" id="A0A1N6NRU4"/>
<accession>A0A1N6NRU4</accession>
<name>A0A1N6NRU4_9GAMM</name>